<accession>A0A939E9Q1</accession>
<keyword evidence="1" id="KW-1133">Transmembrane helix</keyword>
<reference evidence="3" key="1">
    <citation type="submission" date="2020-12" db="EMBL/GenBank/DDBJ databases">
        <title>Oil enriched cultivation method for isolating marine PHA-producing bacteria.</title>
        <authorList>
            <person name="Zheng W."/>
            <person name="Yu S."/>
            <person name="Huang Y."/>
        </authorList>
    </citation>
    <scope>NUCLEOTIDE SEQUENCE</scope>
    <source>
        <strain evidence="3">SY-2-12</strain>
    </source>
</reference>
<evidence type="ECO:0000256" key="2">
    <source>
        <dbReference type="SAM" id="SignalP"/>
    </source>
</evidence>
<organism evidence="3 4">
    <name type="scientific">Roseibium aggregatum</name>
    <dbReference type="NCBI Taxonomy" id="187304"/>
    <lineage>
        <taxon>Bacteria</taxon>
        <taxon>Pseudomonadati</taxon>
        <taxon>Pseudomonadota</taxon>
        <taxon>Alphaproteobacteria</taxon>
        <taxon>Hyphomicrobiales</taxon>
        <taxon>Stappiaceae</taxon>
        <taxon>Roseibium</taxon>
    </lineage>
</organism>
<proteinExistence type="predicted"/>
<keyword evidence="1" id="KW-0812">Transmembrane</keyword>
<dbReference type="RefSeq" id="WP_207138312.1">
    <property type="nucleotide sequence ID" value="NZ_JAEKJZ010000001.1"/>
</dbReference>
<protein>
    <submittedName>
        <fullName evidence="3">VPLPA-CTERM sorting domain-containing protein</fullName>
    </submittedName>
</protein>
<keyword evidence="1" id="KW-0472">Membrane</keyword>
<evidence type="ECO:0000313" key="4">
    <source>
        <dbReference type="Proteomes" id="UP000664096"/>
    </source>
</evidence>
<keyword evidence="2" id="KW-0732">Signal</keyword>
<comment type="caution">
    <text evidence="3">The sequence shown here is derived from an EMBL/GenBank/DDBJ whole genome shotgun (WGS) entry which is preliminary data.</text>
</comment>
<name>A0A939E9Q1_9HYPH</name>
<dbReference type="InterPro" id="IPR022472">
    <property type="entry name" value="VPLPA-CTERM"/>
</dbReference>
<gene>
    <name evidence="3" type="ORF">JF539_01105</name>
</gene>
<dbReference type="NCBIfam" id="TIGR03370">
    <property type="entry name" value="VPLPA-CTERM"/>
    <property type="match status" value="1"/>
</dbReference>
<feature type="chain" id="PRO_5037558232" evidence="2">
    <location>
        <begin position="24"/>
        <end position="189"/>
    </location>
</feature>
<dbReference type="Proteomes" id="UP000664096">
    <property type="component" value="Unassembled WGS sequence"/>
</dbReference>
<dbReference type="AlphaFoldDB" id="A0A939E9Q1"/>
<sequence>MRLRNVVLAGAAAAFASFSVEEAAAVSVSGVIYEGGGPGIIGTAPAPNDVLGDFSTATGNPILTLTGDTQLYGGVLHSSSTTYIDGWSMDFGSGYNVVFNWQAAEGTPVDGNIIIGGVANFFSGLVGSLDLGVLTGLVTFQINPIDGQYSPKENVYWDVQATAVPLPAGGVLLLGALGGLALFRNRKDA</sequence>
<evidence type="ECO:0000256" key="1">
    <source>
        <dbReference type="SAM" id="Phobius"/>
    </source>
</evidence>
<evidence type="ECO:0000313" key="3">
    <source>
        <dbReference type="EMBL" id="MBN9668913.1"/>
    </source>
</evidence>
<dbReference type="EMBL" id="JAEKJZ010000001">
    <property type="protein sequence ID" value="MBN9668913.1"/>
    <property type="molecule type" value="Genomic_DNA"/>
</dbReference>
<feature type="transmembrane region" description="Helical" evidence="1">
    <location>
        <begin position="164"/>
        <end position="183"/>
    </location>
</feature>
<feature type="signal peptide" evidence="2">
    <location>
        <begin position="1"/>
        <end position="23"/>
    </location>
</feature>